<dbReference type="PATRIC" id="fig|1126211.3.peg.793"/>
<protein>
    <submittedName>
        <fullName evidence="1">Uncharacterized protein</fullName>
    </submittedName>
</protein>
<dbReference type="EMBL" id="CP003332">
    <property type="protein sequence ID" value="AFJ60880.1"/>
    <property type="molecule type" value="Genomic_DNA"/>
</dbReference>
<accession>I2C2K6</accession>
<dbReference type="KEGG" id="bqy:MUS_0831"/>
<dbReference type="AlphaFoldDB" id="I2C2K6"/>
<reference evidence="1 2" key="1">
    <citation type="journal article" date="2012" name="J. Biotechnol.">
        <title>Genome sequence of the plant growth promoting strain Bacillus amyloliquefaciens subsp. plantarum B9601-Y2 and expression of mersacidin and other secondary metabolites.</title>
        <authorList>
            <person name="He P."/>
            <person name="Hao K."/>
            <person name="Blom J."/>
            <person name="Ruckert C."/>
            <person name="Vater J."/>
            <person name="Mao Z."/>
            <person name="Wu Y."/>
            <person name="Hou M."/>
            <person name="He P."/>
            <person name="He Y."/>
            <person name="Borriss R."/>
        </authorList>
    </citation>
    <scope>NUCLEOTIDE SEQUENCE [LARGE SCALE GENOMIC DNA]</scope>
    <source>
        <strain evidence="1">Y2</strain>
    </source>
</reference>
<evidence type="ECO:0000313" key="1">
    <source>
        <dbReference type="EMBL" id="AFJ60880.1"/>
    </source>
</evidence>
<proteinExistence type="predicted"/>
<dbReference type="HOGENOM" id="CLU_193490_0_0_9"/>
<evidence type="ECO:0000313" key="2">
    <source>
        <dbReference type="Proteomes" id="UP000002878"/>
    </source>
</evidence>
<dbReference type="Proteomes" id="UP000002878">
    <property type="component" value="Chromosome"/>
</dbReference>
<sequence>MQNICPVIEDKIFNAAPYPYLNIICGKRISRNNMIKQNELGMVWSKGMGRENKLELKRIQNFNLDHLRFAHGLEI</sequence>
<gene>
    <name evidence="1" type="ORF">MUS_0831</name>
</gene>
<name>I2C2K6_BACAY</name>
<organism evidence="1 2">
    <name type="scientific">Bacillus amyloliquefaciens (strain Y2)</name>
    <name type="common">Bacillus amyloliquefaciens subsp. plantarum (strain B9601-Y2)</name>
    <dbReference type="NCBI Taxonomy" id="1155777"/>
    <lineage>
        <taxon>Bacteria</taxon>
        <taxon>Bacillati</taxon>
        <taxon>Bacillota</taxon>
        <taxon>Bacilli</taxon>
        <taxon>Bacillales</taxon>
        <taxon>Bacillaceae</taxon>
        <taxon>Bacillus</taxon>
        <taxon>Bacillus amyloliquefaciens group</taxon>
    </lineage>
</organism>